<evidence type="ECO:0000313" key="6">
    <source>
        <dbReference type="EMBL" id="EJZ83240.1"/>
    </source>
</evidence>
<keyword evidence="1" id="KW-0805">Transcription regulation</keyword>
<dbReference type="GO" id="GO:0003677">
    <property type="term" value="F:DNA binding"/>
    <property type="evidence" value="ECO:0007669"/>
    <property type="project" value="UniProtKB-KW"/>
</dbReference>
<keyword evidence="4" id="KW-0472">Membrane</keyword>
<feature type="transmembrane region" description="Helical" evidence="4">
    <location>
        <begin position="298"/>
        <end position="315"/>
    </location>
</feature>
<feature type="transmembrane region" description="Helical" evidence="4">
    <location>
        <begin position="50"/>
        <end position="69"/>
    </location>
</feature>
<protein>
    <recommendedName>
        <fullName evidence="5">HTH luxR-type domain-containing protein</fullName>
    </recommendedName>
</protein>
<sequence>MGVSLSRPNACVVLCALGSCLNLVWCTLMGHTLGFMPASDGMQGWTNPRTFFLAGILVLSVLFAAFPHGMRKGNRLFVTVLPLLASMGTACFALAYRQDLFDPGALAAFGLCVSGVGYFWLVARYNLLLARTQLFSCAVWSIVAALFAKLVLVEAFGASFGSDVQVAVAVVLPLLSALVFEAARVAAKHQVERNPWVDPGVSARKSRTHTEFGIPSRPRVVAMGRSEKRDLMAIVAVAAILLAVVRAMSFLGMWGDTHTSLSESIAWMASLALGGICLVVFGRFALIAVQERPVSMRFQPAILVTLAGMFAMALRIEPNSAEAMFLSMVVQLDELFAHLLFWCVVIAALDALDVPSYRVVGFACAVYASVSIVWVVLMSHATVVDTTLVLLAAYAVVVFAMRANWSRGSWAQDASASGSQEVTSDSLGVTASAEQAVVNEHDEGVSDATERLHALIAQRCENLADVYGLSPRERDVFACMARGRTRAGIQEDLVLSGNTVKTHVAHIYAKLGVHDRQEMMALLLGQEEGAASHDE</sequence>
<evidence type="ECO:0000256" key="2">
    <source>
        <dbReference type="ARBA" id="ARBA00023125"/>
    </source>
</evidence>
<evidence type="ECO:0000313" key="7">
    <source>
        <dbReference type="Proteomes" id="UP000006069"/>
    </source>
</evidence>
<dbReference type="Proteomes" id="UP000006069">
    <property type="component" value="Unassembled WGS sequence"/>
</dbReference>
<keyword evidence="4" id="KW-0812">Transmembrane</keyword>
<dbReference type="Pfam" id="PF00196">
    <property type="entry name" value="GerE"/>
    <property type="match status" value="1"/>
</dbReference>
<gene>
    <name evidence="6" type="ORF">HMPREF9451_01758</name>
</gene>
<dbReference type="SUPFAM" id="SSF46894">
    <property type="entry name" value="C-terminal effector domain of the bipartite response regulators"/>
    <property type="match status" value="1"/>
</dbReference>
<dbReference type="PANTHER" id="PTHR44688:SF16">
    <property type="entry name" value="DNA-BINDING TRANSCRIPTIONAL ACTIVATOR DEVR_DOSR"/>
    <property type="match status" value="1"/>
</dbReference>
<dbReference type="HOGENOM" id="CLU_041644_0_0_11"/>
<dbReference type="eggNOG" id="COG2197">
    <property type="taxonomic scope" value="Bacteria"/>
</dbReference>
<dbReference type="InterPro" id="IPR036388">
    <property type="entry name" value="WH-like_DNA-bd_sf"/>
</dbReference>
<dbReference type="SMART" id="SM00421">
    <property type="entry name" value="HTH_LUXR"/>
    <property type="match status" value="1"/>
</dbReference>
<dbReference type="AlphaFoldDB" id="K0Z737"/>
<feature type="transmembrane region" description="Helical" evidence="4">
    <location>
        <begin position="164"/>
        <end position="183"/>
    </location>
</feature>
<keyword evidence="2" id="KW-0238">DNA-binding</keyword>
<feature type="transmembrane region" description="Helical" evidence="4">
    <location>
        <begin position="265"/>
        <end position="286"/>
    </location>
</feature>
<feature type="transmembrane region" description="Helical" evidence="4">
    <location>
        <begin position="335"/>
        <end position="352"/>
    </location>
</feature>
<keyword evidence="4" id="KW-1133">Transmembrane helix</keyword>
<evidence type="ECO:0000256" key="4">
    <source>
        <dbReference type="SAM" id="Phobius"/>
    </source>
</evidence>
<dbReference type="EMBL" id="ADMD01000009">
    <property type="protein sequence ID" value="EJZ83240.1"/>
    <property type="molecule type" value="Genomic_DNA"/>
</dbReference>
<comment type="caution">
    <text evidence="6">The sequence shown here is derived from an EMBL/GenBank/DDBJ whole genome shotgun (WGS) entry which is preliminary data.</text>
</comment>
<name>K0Z737_9ACTN</name>
<evidence type="ECO:0000256" key="1">
    <source>
        <dbReference type="ARBA" id="ARBA00023015"/>
    </source>
</evidence>
<feature type="transmembrane region" description="Helical" evidence="4">
    <location>
        <begin position="134"/>
        <end position="152"/>
    </location>
</feature>
<dbReference type="Gene3D" id="1.10.10.10">
    <property type="entry name" value="Winged helix-like DNA-binding domain superfamily/Winged helix DNA-binding domain"/>
    <property type="match status" value="1"/>
</dbReference>
<keyword evidence="7" id="KW-1185">Reference proteome</keyword>
<feature type="transmembrane region" description="Helical" evidence="4">
    <location>
        <begin position="103"/>
        <end position="122"/>
    </location>
</feature>
<dbReference type="CDD" id="cd06170">
    <property type="entry name" value="LuxR_C_like"/>
    <property type="match status" value="1"/>
</dbReference>
<dbReference type="PROSITE" id="PS50043">
    <property type="entry name" value="HTH_LUXR_2"/>
    <property type="match status" value="1"/>
</dbReference>
<organism evidence="6 7">
    <name type="scientific">Slackia piriformis YIT 12062</name>
    <dbReference type="NCBI Taxonomy" id="742818"/>
    <lineage>
        <taxon>Bacteria</taxon>
        <taxon>Bacillati</taxon>
        <taxon>Actinomycetota</taxon>
        <taxon>Coriobacteriia</taxon>
        <taxon>Eggerthellales</taxon>
        <taxon>Eggerthellaceae</taxon>
        <taxon>Slackia</taxon>
    </lineage>
</organism>
<feature type="transmembrane region" description="Helical" evidence="4">
    <location>
        <begin position="383"/>
        <end position="401"/>
    </location>
</feature>
<accession>K0Z737</accession>
<feature type="transmembrane region" description="Helical" evidence="4">
    <location>
        <begin position="231"/>
        <end position="253"/>
    </location>
</feature>
<reference evidence="6 7" key="1">
    <citation type="submission" date="2012-08" db="EMBL/GenBank/DDBJ databases">
        <title>The Genome Sequence of Slackia piriformis YIT 12062.</title>
        <authorList>
            <consortium name="The Broad Institute Genome Sequencing Platform"/>
            <person name="Earl A."/>
            <person name="Ward D."/>
            <person name="Feldgarden M."/>
            <person name="Gevers D."/>
            <person name="Morotomi M."/>
            <person name="Walker B."/>
            <person name="Young S.K."/>
            <person name="Zeng Q."/>
            <person name="Gargeya S."/>
            <person name="Fitzgerald M."/>
            <person name="Haas B."/>
            <person name="Abouelleil A."/>
            <person name="Alvarado L."/>
            <person name="Arachchi H.M."/>
            <person name="Berlin A.M."/>
            <person name="Chapman S.B."/>
            <person name="Goldberg J."/>
            <person name="Griggs A."/>
            <person name="Gujja S."/>
            <person name="Hansen M."/>
            <person name="Howarth C."/>
            <person name="Imamovic A."/>
            <person name="Larimer J."/>
            <person name="McCowen C."/>
            <person name="Montmayeur A."/>
            <person name="Murphy C."/>
            <person name="Neiman D."/>
            <person name="Pearson M."/>
            <person name="Priest M."/>
            <person name="Roberts A."/>
            <person name="Saif S."/>
            <person name="Shea T."/>
            <person name="Sisk P."/>
            <person name="Sykes S."/>
            <person name="Wortman J."/>
            <person name="Nusbaum C."/>
            <person name="Birren B."/>
        </authorList>
    </citation>
    <scope>NUCLEOTIDE SEQUENCE [LARGE SCALE GENOMIC DNA]</scope>
    <source>
        <strain evidence="6 7">YIT 12062</strain>
    </source>
</reference>
<evidence type="ECO:0000256" key="3">
    <source>
        <dbReference type="ARBA" id="ARBA00023163"/>
    </source>
</evidence>
<dbReference type="PRINTS" id="PR00038">
    <property type="entry name" value="HTHLUXR"/>
</dbReference>
<dbReference type="PANTHER" id="PTHR44688">
    <property type="entry name" value="DNA-BINDING TRANSCRIPTIONAL ACTIVATOR DEVR_DOSR"/>
    <property type="match status" value="1"/>
</dbReference>
<keyword evidence="3" id="KW-0804">Transcription</keyword>
<feature type="domain" description="HTH luxR-type" evidence="5">
    <location>
        <begin position="462"/>
        <end position="527"/>
    </location>
</feature>
<evidence type="ECO:0000259" key="5">
    <source>
        <dbReference type="PROSITE" id="PS50043"/>
    </source>
</evidence>
<dbReference type="InterPro" id="IPR016032">
    <property type="entry name" value="Sig_transdc_resp-reg_C-effctor"/>
</dbReference>
<dbReference type="InterPro" id="IPR000792">
    <property type="entry name" value="Tscrpt_reg_LuxR_C"/>
</dbReference>
<feature type="transmembrane region" description="Helical" evidence="4">
    <location>
        <begin position="359"/>
        <end position="377"/>
    </location>
</feature>
<dbReference type="RefSeq" id="WP_009139936.1">
    <property type="nucleotide sequence ID" value="NZ_JH815199.1"/>
</dbReference>
<proteinExistence type="predicted"/>
<feature type="transmembrane region" description="Helical" evidence="4">
    <location>
        <begin position="76"/>
        <end position="97"/>
    </location>
</feature>
<dbReference type="PROSITE" id="PS51257">
    <property type="entry name" value="PROKAR_LIPOPROTEIN"/>
    <property type="match status" value="1"/>
</dbReference>
<dbReference type="InParanoid" id="K0Z737"/>
<dbReference type="OrthoDB" id="3170050at2"/>
<dbReference type="PATRIC" id="fig|742818.3.peg.1857"/>
<dbReference type="GO" id="GO:0006355">
    <property type="term" value="P:regulation of DNA-templated transcription"/>
    <property type="evidence" value="ECO:0007669"/>
    <property type="project" value="InterPro"/>
</dbReference>